<evidence type="ECO:0000256" key="1">
    <source>
        <dbReference type="SAM" id="MobiDB-lite"/>
    </source>
</evidence>
<reference evidence="2" key="1">
    <citation type="submission" date="2023-07" db="EMBL/GenBank/DDBJ databases">
        <authorList>
            <consortium name="AG Swart"/>
            <person name="Singh M."/>
            <person name="Singh A."/>
            <person name="Seah K."/>
            <person name="Emmerich C."/>
        </authorList>
    </citation>
    <scope>NUCLEOTIDE SEQUENCE</scope>
    <source>
        <strain evidence="2">DP1</strain>
    </source>
</reference>
<feature type="region of interest" description="Disordered" evidence="1">
    <location>
        <begin position="60"/>
        <end position="97"/>
    </location>
</feature>
<proteinExistence type="predicted"/>
<sequence length="422" mass="48139">MDTQVVEGKNSSPFKSNKRIKVAGGKVDRFGNAMRTGVSDFLDQQKRKAQEFAAKPTSINPFATISSGNGSSDADTAPSPTKKISIERRHTDNYGRSSDIEHDQALELTPCRWNRTGWKYATRDSDYFNHLNKSQNNLGVSHNTLNDTRKRESYLKTQYMKNFKPADNKALENVQKGIPNLANYLSECYPIFSGGKQAAKNYQRGSHNSQYRRNQSLNIHDRGREEDANHPNSKRYHSKDNRFANQVVRTHKNARRVMHRRGHSKDHIYKATSNAQKFLRERNIPIEGGINSNPSQILKLLRLEKEKLRKTLTDIKHNSLKKSKPSPAQMNQTVSTFADYNIPKRQFDGNRTFYSEASSHNPGLSTLGGAMTNYENTVSPEETFVWGGNVISNKHNYNFNRKRTFQSEWQSAANNSGVFMNK</sequence>
<dbReference type="EMBL" id="CAMPGE010007464">
    <property type="protein sequence ID" value="CAI2366381.1"/>
    <property type="molecule type" value="Genomic_DNA"/>
</dbReference>
<feature type="compositionally biased region" description="Basic and acidic residues" evidence="1">
    <location>
        <begin position="219"/>
        <end position="229"/>
    </location>
</feature>
<evidence type="ECO:0000313" key="3">
    <source>
        <dbReference type="Proteomes" id="UP001295684"/>
    </source>
</evidence>
<comment type="caution">
    <text evidence="2">The sequence shown here is derived from an EMBL/GenBank/DDBJ whole genome shotgun (WGS) entry which is preliminary data.</text>
</comment>
<name>A0AAD1UBZ7_EUPCR</name>
<dbReference type="AlphaFoldDB" id="A0AAD1UBZ7"/>
<keyword evidence="3" id="KW-1185">Reference proteome</keyword>
<feature type="region of interest" description="Disordered" evidence="1">
    <location>
        <begin position="203"/>
        <end position="237"/>
    </location>
</feature>
<accession>A0AAD1UBZ7</accession>
<feature type="compositionally biased region" description="Basic and acidic residues" evidence="1">
    <location>
        <begin position="84"/>
        <end position="97"/>
    </location>
</feature>
<feature type="compositionally biased region" description="Polar residues" evidence="1">
    <location>
        <begin position="60"/>
        <end position="74"/>
    </location>
</feature>
<dbReference type="Proteomes" id="UP001295684">
    <property type="component" value="Unassembled WGS sequence"/>
</dbReference>
<feature type="compositionally biased region" description="Polar residues" evidence="1">
    <location>
        <begin position="203"/>
        <end position="218"/>
    </location>
</feature>
<protein>
    <submittedName>
        <fullName evidence="2">Uncharacterized protein</fullName>
    </submittedName>
</protein>
<organism evidence="2 3">
    <name type="scientific">Euplotes crassus</name>
    <dbReference type="NCBI Taxonomy" id="5936"/>
    <lineage>
        <taxon>Eukaryota</taxon>
        <taxon>Sar</taxon>
        <taxon>Alveolata</taxon>
        <taxon>Ciliophora</taxon>
        <taxon>Intramacronucleata</taxon>
        <taxon>Spirotrichea</taxon>
        <taxon>Hypotrichia</taxon>
        <taxon>Euplotida</taxon>
        <taxon>Euplotidae</taxon>
        <taxon>Moneuplotes</taxon>
    </lineage>
</organism>
<evidence type="ECO:0000313" key="2">
    <source>
        <dbReference type="EMBL" id="CAI2366381.1"/>
    </source>
</evidence>
<gene>
    <name evidence="2" type="ORF">ECRASSUSDP1_LOCUS7654</name>
</gene>